<dbReference type="AlphaFoldDB" id="A0A0G1CCL6"/>
<dbReference type="EMBL" id="LCFB01000049">
    <property type="protein sequence ID" value="KKS83129.1"/>
    <property type="molecule type" value="Genomic_DNA"/>
</dbReference>
<name>A0A0G1CCL6_9BACT</name>
<organism evidence="1 2">
    <name type="scientific">Candidatus Gottesmanbacteria bacterium GW2011_GWA1_43_11</name>
    <dbReference type="NCBI Taxonomy" id="1618436"/>
    <lineage>
        <taxon>Bacteria</taxon>
        <taxon>Candidatus Gottesmaniibacteriota</taxon>
    </lineage>
</organism>
<accession>A0A0G1CCL6</accession>
<gene>
    <name evidence="1" type="ORF">UV59_C0049G0001</name>
</gene>
<dbReference type="Proteomes" id="UP000034543">
    <property type="component" value="Unassembled WGS sequence"/>
</dbReference>
<reference evidence="1 2" key="1">
    <citation type="journal article" date="2015" name="Nature">
        <title>rRNA introns, odd ribosomes, and small enigmatic genomes across a large radiation of phyla.</title>
        <authorList>
            <person name="Brown C.T."/>
            <person name="Hug L.A."/>
            <person name="Thomas B.C."/>
            <person name="Sharon I."/>
            <person name="Castelle C.J."/>
            <person name="Singh A."/>
            <person name="Wilkins M.J."/>
            <person name="Williams K.H."/>
            <person name="Banfield J.F."/>
        </authorList>
    </citation>
    <scope>NUCLEOTIDE SEQUENCE [LARGE SCALE GENOMIC DNA]</scope>
</reference>
<sequence>KTIEKAAVIIVENSFITLYENQPLFDDIYKLLTGLGFSYYGDAGRHYSRFSGKLIYEDSVFIKKDLITP</sequence>
<evidence type="ECO:0000313" key="1">
    <source>
        <dbReference type="EMBL" id="KKS83129.1"/>
    </source>
</evidence>
<proteinExistence type="predicted"/>
<comment type="caution">
    <text evidence="1">The sequence shown here is derived from an EMBL/GenBank/DDBJ whole genome shotgun (WGS) entry which is preliminary data.</text>
</comment>
<evidence type="ECO:0000313" key="2">
    <source>
        <dbReference type="Proteomes" id="UP000034543"/>
    </source>
</evidence>
<feature type="non-terminal residue" evidence="1">
    <location>
        <position position="1"/>
    </location>
</feature>
<protein>
    <submittedName>
        <fullName evidence="1">Uncharacterized protein</fullName>
    </submittedName>
</protein>